<dbReference type="SUPFAM" id="SSF55073">
    <property type="entry name" value="Nucleotide cyclase"/>
    <property type="match status" value="1"/>
</dbReference>
<evidence type="ECO:0000313" key="5">
    <source>
        <dbReference type="Proteomes" id="UP001597040"/>
    </source>
</evidence>
<feature type="domain" description="HD-GYP" evidence="3">
    <location>
        <begin position="412"/>
        <end position="607"/>
    </location>
</feature>
<dbReference type="EC" id="2.7.7.65" evidence="4"/>
<dbReference type="Pfam" id="PF00990">
    <property type="entry name" value="GGDEF"/>
    <property type="match status" value="1"/>
</dbReference>
<evidence type="ECO:0000259" key="3">
    <source>
        <dbReference type="PROSITE" id="PS51832"/>
    </source>
</evidence>
<keyword evidence="5" id="KW-1185">Reference proteome</keyword>
<dbReference type="Pfam" id="PF13487">
    <property type="entry name" value="HD_5"/>
    <property type="match status" value="1"/>
</dbReference>
<feature type="transmembrane region" description="Helical" evidence="1">
    <location>
        <begin position="77"/>
        <end position="99"/>
    </location>
</feature>
<evidence type="ECO:0000256" key="1">
    <source>
        <dbReference type="SAM" id="Phobius"/>
    </source>
</evidence>
<dbReference type="InterPro" id="IPR000160">
    <property type="entry name" value="GGDEF_dom"/>
</dbReference>
<dbReference type="NCBIfam" id="TIGR00254">
    <property type="entry name" value="GGDEF"/>
    <property type="match status" value="1"/>
</dbReference>
<reference evidence="5" key="1">
    <citation type="journal article" date="2019" name="Int. J. Syst. Evol. Microbiol.">
        <title>The Global Catalogue of Microorganisms (GCM) 10K type strain sequencing project: providing services to taxonomists for standard genome sequencing and annotation.</title>
        <authorList>
            <consortium name="The Broad Institute Genomics Platform"/>
            <consortium name="The Broad Institute Genome Sequencing Center for Infectious Disease"/>
            <person name="Wu L."/>
            <person name="Ma J."/>
        </authorList>
    </citation>
    <scope>NUCLEOTIDE SEQUENCE [LARGE SCALE GENOMIC DNA]</scope>
    <source>
        <strain evidence="5">CCUG 56754</strain>
    </source>
</reference>
<proteinExistence type="predicted"/>
<dbReference type="CDD" id="cd00077">
    <property type="entry name" value="HDc"/>
    <property type="match status" value="1"/>
</dbReference>
<dbReference type="SMART" id="SM00471">
    <property type="entry name" value="HDc"/>
    <property type="match status" value="1"/>
</dbReference>
<organism evidence="4 5">
    <name type="scientific">Virgibacillus byunsanensis</name>
    <dbReference type="NCBI Taxonomy" id="570945"/>
    <lineage>
        <taxon>Bacteria</taxon>
        <taxon>Bacillati</taxon>
        <taxon>Bacillota</taxon>
        <taxon>Bacilli</taxon>
        <taxon>Bacillales</taxon>
        <taxon>Bacillaceae</taxon>
        <taxon>Virgibacillus</taxon>
    </lineage>
</organism>
<accession>A0ABW3LRK8</accession>
<feature type="domain" description="GGDEF" evidence="2">
    <location>
        <begin position="266"/>
        <end position="403"/>
    </location>
</feature>
<dbReference type="InterPro" id="IPR037522">
    <property type="entry name" value="HD_GYP_dom"/>
</dbReference>
<dbReference type="GO" id="GO:0052621">
    <property type="term" value="F:diguanylate cyclase activity"/>
    <property type="evidence" value="ECO:0007669"/>
    <property type="project" value="UniProtKB-EC"/>
</dbReference>
<dbReference type="Gene3D" id="1.10.3210.10">
    <property type="entry name" value="Hypothetical protein af1432"/>
    <property type="match status" value="1"/>
</dbReference>
<dbReference type="PANTHER" id="PTHR43155">
    <property type="entry name" value="CYCLIC DI-GMP PHOSPHODIESTERASE PA4108-RELATED"/>
    <property type="match status" value="1"/>
</dbReference>
<keyword evidence="1" id="KW-0472">Membrane</keyword>
<dbReference type="EMBL" id="JBHTKJ010000073">
    <property type="protein sequence ID" value="MFD1040453.1"/>
    <property type="molecule type" value="Genomic_DNA"/>
</dbReference>
<dbReference type="Gene3D" id="3.30.70.270">
    <property type="match status" value="1"/>
</dbReference>
<dbReference type="Proteomes" id="UP001597040">
    <property type="component" value="Unassembled WGS sequence"/>
</dbReference>
<dbReference type="InterPro" id="IPR003607">
    <property type="entry name" value="HD/PDEase_dom"/>
</dbReference>
<keyword evidence="1" id="KW-1133">Transmembrane helix</keyword>
<evidence type="ECO:0000313" key="4">
    <source>
        <dbReference type="EMBL" id="MFD1040453.1"/>
    </source>
</evidence>
<dbReference type="InterPro" id="IPR029787">
    <property type="entry name" value="Nucleotide_cyclase"/>
</dbReference>
<name>A0ABW3LRK8_9BACI</name>
<comment type="caution">
    <text evidence="4">The sequence shown here is derived from an EMBL/GenBank/DDBJ whole genome shotgun (WGS) entry which is preliminary data.</text>
</comment>
<dbReference type="SUPFAM" id="SSF109604">
    <property type="entry name" value="HD-domain/PDEase-like"/>
    <property type="match status" value="1"/>
</dbReference>
<dbReference type="InterPro" id="IPR043128">
    <property type="entry name" value="Rev_trsase/Diguanyl_cyclase"/>
</dbReference>
<feature type="transmembrane region" description="Helical" evidence="1">
    <location>
        <begin position="177"/>
        <end position="196"/>
    </location>
</feature>
<dbReference type="PROSITE" id="PS51832">
    <property type="entry name" value="HD_GYP"/>
    <property type="match status" value="1"/>
</dbReference>
<dbReference type="RefSeq" id="WP_390364553.1">
    <property type="nucleotide sequence ID" value="NZ_JBHTKJ010000073.1"/>
</dbReference>
<sequence>MSKVIKNKLIIFQVSVSIIALLILLNILNGPVTYDYNDWIIIYSMSGGAVLLYFWTIRLMPTGHGFSMDSSLFLSSLFLFGIHTSLLILLISSLFYYVYDKGRNFSKHIGNFSNYLLALSIAYYFFILFGGDFGRIEPTNLYPYIISLSIFMLVNTIYVAIYFSINNKERINKIIKSMFVVAIPSYALNLLISMVLSILIFYYQVFGLFLFLVIAVLLSITFKRHYEYYNEAQKRAIKDQLTGLYNHGYFEDKLEEQCQLAKETNQFLCLALIDIDDFKKFNDTYGHYRGDQLLKFIAQMLKQDSIKHGWFVARYGGEEFTYIMPGIDEHEAFLIINKLRKKVNDTYFEGVEVLPYGCISFSAGVTQFDTESTFDKSILLDHADQAMYYAKAQGKNQVRIYDESIKTDHSLDIEENIARLEQPLNFFLAKDVYTYQHSKRVYQYATEFSLKLELPIYERKTLILGALIHDIGKIEIPREILNKKEKLTDNEWQMVKNHVVWGREIISKHPHLHDLEPLVELHHERFDGKGYPHGLTGYNIPKLARILCIVDSFDAMTTERPYQKTRTFDEAIVELRRCAGTQFDPEYVEPFIEMIKENHYKDDLAVNASGE</sequence>
<feature type="transmembrane region" description="Helical" evidence="1">
    <location>
        <begin position="40"/>
        <end position="57"/>
    </location>
</feature>
<dbReference type="SMART" id="SM00267">
    <property type="entry name" value="GGDEF"/>
    <property type="match status" value="1"/>
</dbReference>
<dbReference type="PROSITE" id="PS50887">
    <property type="entry name" value="GGDEF"/>
    <property type="match status" value="1"/>
</dbReference>
<protein>
    <submittedName>
        <fullName evidence="4">Diguanylate cyclase</fullName>
        <ecNumber evidence="4">2.7.7.65</ecNumber>
    </submittedName>
</protein>
<feature type="transmembrane region" description="Helical" evidence="1">
    <location>
        <begin position="141"/>
        <end position="165"/>
    </location>
</feature>
<dbReference type="CDD" id="cd01949">
    <property type="entry name" value="GGDEF"/>
    <property type="match status" value="1"/>
</dbReference>
<evidence type="ECO:0000259" key="2">
    <source>
        <dbReference type="PROSITE" id="PS50887"/>
    </source>
</evidence>
<keyword evidence="1" id="KW-0812">Transmembrane</keyword>
<gene>
    <name evidence="4" type="ORF">ACFQ3N_18925</name>
</gene>
<feature type="transmembrane region" description="Helical" evidence="1">
    <location>
        <begin position="202"/>
        <end position="222"/>
    </location>
</feature>
<feature type="transmembrane region" description="Helical" evidence="1">
    <location>
        <begin position="111"/>
        <end position="129"/>
    </location>
</feature>
<dbReference type="PANTHER" id="PTHR43155:SF2">
    <property type="entry name" value="CYCLIC DI-GMP PHOSPHODIESTERASE PA4108"/>
    <property type="match status" value="1"/>
</dbReference>
<feature type="transmembrane region" description="Helical" evidence="1">
    <location>
        <begin position="12"/>
        <end position="28"/>
    </location>
</feature>
<keyword evidence="4" id="KW-0548">Nucleotidyltransferase</keyword>
<keyword evidence="4" id="KW-0808">Transferase</keyword>